<dbReference type="InterPro" id="IPR011701">
    <property type="entry name" value="MFS"/>
</dbReference>
<feature type="transmembrane region" description="Helical" evidence="5">
    <location>
        <begin position="222"/>
        <end position="244"/>
    </location>
</feature>
<feature type="transmembrane region" description="Helical" evidence="5">
    <location>
        <begin position="110"/>
        <end position="129"/>
    </location>
</feature>
<feature type="domain" description="Major facilitator superfamily (MFS) profile" evidence="6">
    <location>
        <begin position="18"/>
        <end position="401"/>
    </location>
</feature>
<comment type="caution">
    <text evidence="7">The sequence shown here is derived from an EMBL/GenBank/DDBJ whole genome shotgun (WGS) entry which is preliminary data.</text>
</comment>
<dbReference type="SUPFAM" id="SSF103473">
    <property type="entry name" value="MFS general substrate transporter"/>
    <property type="match status" value="1"/>
</dbReference>
<dbReference type="EMBL" id="VFOQ01000001">
    <property type="protein sequence ID" value="TQL60723.1"/>
    <property type="molecule type" value="Genomic_DNA"/>
</dbReference>
<feature type="transmembrane region" description="Helical" evidence="5">
    <location>
        <begin position="83"/>
        <end position="104"/>
    </location>
</feature>
<feature type="transmembrane region" description="Helical" evidence="5">
    <location>
        <begin position="312"/>
        <end position="334"/>
    </location>
</feature>
<dbReference type="PANTHER" id="PTHR23523:SF2">
    <property type="entry name" value="2-NITROIMIDAZOLE TRANSPORTER"/>
    <property type="match status" value="1"/>
</dbReference>
<dbReference type="GO" id="GO:0005886">
    <property type="term" value="C:plasma membrane"/>
    <property type="evidence" value="ECO:0007669"/>
    <property type="project" value="UniProtKB-SubCell"/>
</dbReference>
<evidence type="ECO:0000256" key="1">
    <source>
        <dbReference type="ARBA" id="ARBA00004651"/>
    </source>
</evidence>
<evidence type="ECO:0000256" key="3">
    <source>
        <dbReference type="ARBA" id="ARBA00022989"/>
    </source>
</evidence>
<keyword evidence="4 5" id="KW-0472">Membrane</keyword>
<dbReference type="RefSeq" id="WP_246092133.1">
    <property type="nucleotide sequence ID" value="NZ_BAAAKX010000002.1"/>
</dbReference>
<sequence length="404" mass="41766">MSTTTTSTASTRTLAPVWLMALALVAVAANLRTAIASVPPLARTIAEDLDLSNAWMGALTTLPVLCMGLFAPVAQRLGARIGAALSVEVAVVCVGLGTLCRLAGSHVWALYLGTFVAGVGIAIGGTLLPRLVKALFPPERAGLVTGLYMFAMMGGAAASSALAVPLQGWLGSWQASLASWSVIALVGTLAWAPVAARAARHRSANPPADEGGHGLPWRHPTAWLVAGYLTVQSFEFYSCLAWIAPSYVDRGWSPGTAGYLLSVFSAAQLISGLVAPALTDRIHDHRALLMPAAVLGLLGLLGLLLAPESGAWVWVTLLGLGQGAAFALGLVLLVDYSATPAGSGRLAAMAFFVSYTVASFGPASMGAVRDLTHGFHATWLVLATLMVVQAGLVLLMRPGRARTP</sequence>
<dbReference type="Pfam" id="PF07690">
    <property type="entry name" value="MFS_1"/>
    <property type="match status" value="2"/>
</dbReference>
<evidence type="ECO:0000259" key="6">
    <source>
        <dbReference type="PROSITE" id="PS50850"/>
    </source>
</evidence>
<evidence type="ECO:0000313" key="7">
    <source>
        <dbReference type="EMBL" id="TQL60723.1"/>
    </source>
</evidence>
<accession>A0A542ZK50</accession>
<reference evidence="7 8" key="1">
    <citation type="submission" date="2019-06" db="EMBL/GenBank/DDBJ databases">
        <title>Sequencing the genomes of 1000 actinobacteria strains.</title>
        <authorList>
            <person name="Klenk H.-P."/>
        </authorList>
    </citation>
    <scope>NUCLEOTIDE SEQUENCE [LARGE SCALE GENOMIC DNA]</scope>
    <source>
        <strain evidence="7 8">DSM 18082</strain>
    </source>
</reference>
<dbReference type="InterPro" id="IPR036259">
    <property type="entry name" value="MFS_trans_sf"/>
</dbReference>
<feature type="transmembrane region" description="Helical" evidence="5">
    <location>
        <begin position="52"/>
        <end position="71"/>
    </location>
</feature>
<evidence type="ECO:0000256" key="2">
    <source>
        <dbReference type="ARBA" id="ARBA00022692"/>
    </source>
</evidence>
<dbReference type="GO" id="GO:0022857">
    <property type="term" value="F:transmembrane transporter activity"/>
    <property type="evidence" value="ECO:0007669"/>
    <property type="project" value="InterPro"/>
</dbReference>
<keyword evidence="3 5" id="KW-1133">Transmembrane helix</keyword>
<dbReference type="InterPro" id="IPR052524">
    <property type="entry name" value="MFS_Cyanate_Porter"/>
</dbReference>
<evidence type="ECO:0000313" key="8">
    <source>
        <dbReference type="Proteomes" id="UP000319514"/>
    </source>
</evidence>
<protein>
    <submittedName>
        <fullName evidence="7">CP family cyanate transporter-like MFS transporter</fullName>
    </submittedName>
</protein>
<proteinExistence type="predicted"/>
<dbReference type="Gene3D" id="1.20.1250.20">
    <property type="entry name" value="MFS general substrate transporter like domains"/>
    <property type="match status" value="2"/>
</dbReference>
<name>A0A542ZK50_9MICO</name>
<dbReference type="AlphaFoldDB" id="A0A542ZK50"/>
<dbReference type="PANTHER" id="PTHR23523">
    <property type="match status" value="1"/>
</dbReference>
<dbReference type="InterPro" id="IPR020846">
    <property type="entry name" value="MFS_dom"/>
</dbReference>
<evidence type="ECO:0000256" key="5">
    <source>
        <dbReference type="SAM" id="Phobius"/>
    </source>
</evidence>
<dbReference type="Proteomes" id="UP000319514">
    <property type="component" value="Unassembled WGS sequence"/>
</dbReference>
<organism evidence="7 8">
    <name type="scientific">Oryzihumus leptocrescens</name>
    <dbReference type="NCBI Taxonomy" id="297536"/>
    <lineage>
        <taxon>Bacteria</taxon>
        <taxon>Bacillati</taxon>
        <taxon>Actinomycetota</taxon>
        <taxon>Actinomycetes</taxon>
        <taxon>Micrococcales</taxon>
        <taxon>Intrasporangiaceae</taxon>
        <taxon>Oryzihumus</taxon>
    </lineage>
</organism>
<keyword evidence="8" id="KW-1185">Reference proteome</keyword>
<keyword evidence="2 5" id="KW-0812">Transmembrane</keyword>
<feature type="transmembrane region" description="Helical" evidence="5">
    <location>
        <begin position="177"/>
        <end position="196"/>
    </location>
</feature>
<evidence type="ECO:0000256" key="4">
    <source>
        <dbReference type="ARBA" id="ARBA00023136"/>
    </source>
</evidence>
<feature type="transmembrane region" description="Helical" evidence="5">
    <location>
        <begin position="346"/>
        <end position="365"/>
    </location>
</feature>
<dbReference type="PROSITE" id="PS50850">
    <property type="entry name" value="MFS"/>
    <property type="match status" value="1"/>
</dbReference>
<feature type="transmembrane region" description="Helical" evidence="5">
    <location>
        <begin position="377"/>
        <end position="396"/>
    </location>
</feature>
<gene>
    <name evidence="7" type="ORF">FB474_2120</name>
</gene>
<comment type="subcellular location">
    <subcellularLocation>
        <location evidence="1">Cell membrane</location>
        <topology evidence="1">Multi-pass membrane protein</topology>
    </subcellularLocation>
</comment>
<feature type="transmembrane region" description="Helical" evidence="5">
    <location>
        <begin position="256"/>
        <end position="275"/>
    </location>
</feature>
<feature type="transmembrane region" description="Helical" evidence="5">
    <location>
        <begin position="141"/>
        <end position="165"/>
    </location>
</feature>
<feature type="transmembrane region" description="Helical" evidence="5">
    <location>
        <begin position="287"/>
        <end position="306"/>
    </location>
</feature>